<dbReference type="RefSeq" id="WP_090058863.1">
    <property type="nucleotide sequence ID" value="NZ_FNCC01000020.1"/>
</dbReference>
<protein>
    <submittedName>
        <fullName evidence="1">Uncharacterized protein</fullName>
    </submittedName>
</protein>
<dbReference type="AlphaFoldDB" id="A0A1G8BV08"/>
<dbReference type="OrthoDB" id="3578774at2"/>
<reference evidence="2" key="1">
    <citation type="submission" date="2016-10" db="EMBL/GenBank/DDBJ databases">
        <authorList>
            <person name="Varghese N."/>
            <person name="Submissions S."/>
        </authorList>
    </citation>
    <scope>NUCLEOTIDE SEQUENCE [LARGE SCALE GENOMIC DNA]</scope>
    <source>
        <strain evidence="2">CGMCC 4.3506</strain>
    </source>
</reference>
<evidence type="ECO:0000313" key="2">
    <source>
        <dbReference type="Proteomes" id="UP000199623"/>
    </source>
</evidence>
<keyword evidence="2" id="KW-1185">Reference proteome</keyword>
<evidence type="ECO:0000313" key="1">
    <source>
        <dbReference type="EMBL" id="SDH37045.1"/>
    </source>
</evidence>
<dbReference type="Proteomes" id="UP000199623">
    <property type="component" value="Unassembled WGS sequence"/>
</dbReference>
<organism evidence="1 2">
    <name type="scientific">Lentzea fradiae</name>
    <dbReference type="NCBI Taxonomy" id="200378"/>
    <lineage>
        <taxon>Bacteria</taxon>
        <taxon>Bacillati</taxon>
        <taxon>Actinomycetota</taxon>
        <taxon>Actinomycetes</taxon>
        <taxon>Pseudonocardiales</taxon>
        <taxon>Pseudonocardiaceae</taxon>
        <taxon>Lentzea</taxon>
    </lineage>
</organism>
<dbReference type="EMBL" id="FNCC01000020">
    <property type="protein sequence ID" value="SDH37045.1"/>
    <property type="molecule type" value="Genomic_DNA"/>
</dbReference>
<sequence length="650" mass="70116">MTDRSSVVISVSLVSHLGEELEEQAGRLLDEFGDWAAGRGIEVDLFVAEAALDARVTGDGVLTRWDAADVESVLLEWFPRKVTLERSEWPLVLVTLHGWVDFLAATRAAGTGDVAGLHAVIDRSASEFQARMGEERNFGLSKFWMVRMVEHGVDIADGEDVRAFLMAAQAGEVDYDRDVLDEIMRRHALGSDADLVLPEFVEDSPGPLPPTLVPSDDEVAALAEGTDVVARFRVLVSWVGAGRVLTTTKRLRVADARELALLLEVDTPYLELARSSADLPQVSLLVAWARAARLVRVVKGRLVPVKSAARVPARPLDLWWRVFEAFDDLGPAACGPASRFEEPSLVGQVLPEVMLDLWLSLYTAGGTPVPVELLAAGVRETVSAGYGLGALLGGFREVMWRRDLGAVLAALAALGAVELTTAAEVWERDKIVELSGRDDPDFTLVRLTPLGLWGVRKALRAQGIDAPSVEELAEAPLEQVCEAVESCAPEIADSVLATWVARRDAAQAATELAAFCVNGPTPVVRLLAWNALEHTGTPGVVEARRLRSEGGVVGGVAARWLAGRGELAPEAVGEREMMLALSEEMAAMHDHGVLLEEMTTHPLRDQLGFVRAVAVTDHPDRNPMLATIARDHPEHEIVTAANEALGSSAR</sequence>
<dbReference type="STRING" id="200378.SAMN05216553_12070"/>
<name>A0A1G8BV08_9PSEU</name>
<proteinExistence type="predicted"/>
<gene>
    <name evidence="1" type="ORF">SAMN05216553_12070</name>
</gene>
<accession>A0A1G8BV08</accession>